<dbReference type="InterPro" id="IPR033138">
    <property type="entry name" value="Cu_oxidase_CS"/>
</dbReference>
<keyword evidence="3" id="KW-0964">Secreted</keyword>
<evidence type="ECO:0000256" key="5">
    <source>
        <dbReference type="ARBA" id="ARBA00023002"/>
    </source>
</evidence>
<evidence type="ECO:0000313" key="15">
    <source>
        <dbReference type="Proteomes" id="UP000279236"/>
    </source>
</evidence>
<evidence type="ECO:0000259" key="13">
    <source>
        <dbReference type="Pfam" id="PF07732"/>
    </source>
</evidence>
<dbReference type="FunFam" id="2.60.40.420:FF:000045">
    <property type="entry name" value="Laccase 2"/>
    <property type="match status" value="1"/>
</dbReference>
<sequence>MRLLPVAVLSLAPVFAVAQTTPTASSSTTASDTVASTTAAASASTLTSQAPSSVTAGLLDAASQLITITTTGPNTAPLPSVTGSVFVSFPAPQPYVTPTLPAWGAFWSYSQPPIPATSTTAAAPPTFTVSGGSAAALAAAPQEREYTFNIGYAAGAPAGFHRRLLVINNQYPGPLIEANQGDTVVVHVNNGLDIPQTIHWHGMRQNGTNVMDGVPGFSQCAIPAGGSFTYRFQVDGEMGTYWYHSHYGNTLADGLVGGLLIHAKNDPLVQGVDYDDDQVVYIGDFMNDDSEVIIENETNILTPYRGIPFVVEPDAVLINGIGQANCNNAQRGVPCTQNHPAEVNVIAGKQTRLRLINHSGQALIRFSIDNHQLRVIEADDTGVESVWVNEIPVGAGQRYSVVVQANQGAAGSSFWIRAHVATFCINPLATVNGVGILRYTDAAGGSVGLADPTTQPWSNLKIPNVAVCQDLDDDGTALVPLIKENAPTTTSQTAVMNSLFGIFVDPNTHTAFMGFGMNGVAYKNYINNPLLTRVMDGIAIGGNEVASVTFDGQGSADLIINVLDPPPIGHPFHLHGRPFYIVKRGSGAMTSTLWALTRSTAATTTNPLRRDTIVIPQWSYAVLRIKLDDPGVWPLHCHIGWHLAAGKMAAVVIGSAAVKTFSRPADWAALCDGTDPNVIGPGRRSDMSYMPPQARAPYGVNTVVG</sequence>
<proteinExistence type="inferred from homology"/>
<evidence type="ECO:0000256" key="6">
    <source>
        <dbReference type="ARBA" id="ARBA00023008"/>
    </source>
</evidence>
<dbReference type="PANTHER" id="PTHR11709:SF414">
    <property type="entry name" value="ADR239WP"/>
    <property type="match status" value="1"/>
</dbReference>
<gene>
    <name evidence="14" type="primary">LCC2_1</name>
    <name evidence="14" type="ORF">EHS24_000043</name>
</gene>
<dbReference type="STRING" id="105984.A0A427Y920"/>
<evidence type="ECO:0000256" key="7">
    <source>
        <dbReference type="ARBA" id="ARBA00023157"/>
    </source>
</evidence>
<dbReference type="OrthoDB" id="2121828at2759"/>
<dbReference type="InterPro" id="IPR011707">
    <property type="entry name" value="Cu-oxidase-like_N"/>
</dbReference>
<dbReference type="InterPro" id="IPR008972">
    <property type="entry name" value="Cupredoxin"/>
</dbReference>
<evidence type="ECO:0000256" key="10">
    <source>
        <dbReference type="SAM" id="SignalP"/>
    </source>
</evidence>
<dbReference type="PROSITE" id="PS00079">
    <property type="entry name" value="MULTICOPPER_OXIDASE1"/>
    <property type="match status" value="1"/>
</dbReference>
<accession>A0A427Y920</accession>
<evidence type="ECO:0000259" key="11">
    <source>
        <dbReference type="Pfam" id="PF00394"/>
    </source>
</evidence>
<dbReference type="Gene3D" id="2.60.40.420">
    <property type="entry name" value="Cupredoxins - blue copper proteins"/>
    <property type="match status" value="3"/>
</dbReference>
<dbReference type="SUPFAM" id="SSF49503">
    <property type="entry name" value="Cupredoxins"/>
    <property type="match status" value="3"/>
</dbReference>
<dbReference type="InterPro" id="IPR045087">
    <property type="entry name" value="Cu-oxidase_fam"/>
</dbReference>
<keyword evidence="5" id="KW-0560">Oxidoreductase</keyword>
<keyword evidence="15" id="KW-1185">Reference proteome</keyword>
<keyword evidence="10" id="KW-0732">Signal</keyword>
<evidence type="ECO:0000256" key="8">
    <source>
        <dbReference type="ARBA" id="ARBA00023180"/>
    </source>
</evidence>
<dbReference type="CDD" id="cd13857">
    <property type="entry name" value="CuRO_1_Diphenol_Ox"/>
    <property type="match status" value="1"/>
</dbReference>
<dbReference type="PANTHER" id="PTHR11709">
    <property type="entry name" value="MULTI-COPPER OXIDASE"/>
    <property type="match status" value="1"/>
</dbReference>
<keyword evidence="6" id="KW-0186">Copper</keyword>
<dbReference type="Pfam" id="PF07732">
    <property type="entry name" value="Cu-oxidase_3"/>
    <property type="match status" value="1"/>
</dbReference>
<keyword evidence="3" id="KW-0134">Cell wall</keyword>
<keyword evidence="7" id="KW-1015">Disulfide bond</keyword>
<dbReference type="Pfam" id="PF00394">
    <property type="entry name" value="Cu-oxidase"/>
    <property type="match status" value="1"/>
</dbReference>
<feature type="signal peptide" evidence="10">
    <location>
        <begin position="1"/>
        <end position="18"/>
    </location>
</feature>
<dbReference type="EMBL" id="RSCE01000001">
    <property type="protein sequence ID" value="RSH87535.1"/>
    <property type="molecule type" value="Genomic_DNA"/>
</dbReference>
<comment type="function">
    <text evidence="9">Laccase that catalyzes the oxidation of certain aromatic compounds, including L-dopa, to quinones, which then polymerize to melanin. Able to oxidize a wide variety of aromatic diphenol and diamino groups in the ortho, meta, and para positions but not monophenolic groups such as in phenol, tyramine, or tyrosine. Plays an important role in virulence. Plays a role in dissemination to extrapulmonary sites but is not involved in pulmonary growth or in elicitation of cellular immune responses in the lung.</text>
</comment>
<evidence type="ECO:0000256" key="4">
    <source>
        <dbReference type="ARBA" id="ARBA00022723"/>
    </source>
</evidence>
<dbReference type="Proteomes" id="UP000279236">
    <property type="component" value="Unassembled WGS sequence"/>
</dbReference>
<dbReference type="InterPro" id="IPR001117">
    <property type="entry name" value="Cu-oxidase_2nd"/>
</dbReference>
<name>A0A427Y920_9TREE</name>
<dbReference type="InterPro" id="IPR011706">
    <property type="entry name" value="Cu-oxidase_C"/>
</dbReference>
<dbReference type="Pfam" id="PF07731">
    <property type="entry name" value="Cu-oxidase_2"/>
    <property type="match status" value="1"/>
</dbReference>
<protein>
    <submittedName>
        <fullName evidence="14">Laccase, multicopper oxidase, benzenediol:oxygen oxidorectuctase</fullName>
    </submittedName>
</protein>
<comment type="caution">
    <text evidence="14">The sequence shown here is derived from an EMBL/GenBank/DDBJ whole genome shotgun (WGS) entry which is preliminary data.</text>
</comment>
<evidence type="ECO:0000256" key="1">
    <source>
        <dbReference type="ARBA" id="ARBA00004191"/>
    </source>
</evidence>
<evidence type="ECO:0000259" key="12">
    <source>
        <dbReference type="Pfam" id="PF07731"/>
    </source>
</evidence>
<comment type="subcellular location">
    <subcellularLocation>
        <location evidence="1">Secreted</location>
        <location evidence="1">Cell wall</location>
    </subcellularLocation>
</comment>
<evidence type="ECO:0000256" key="9">
    <source>
        <dbReference type="ARBA" id="ARBA00055106"/>
    </source>
</evidence>
<reference evidence="14 15" key="1">
    <citation type="submission" date="2018-11" db="EMBL/GenBank/DDBJ databases">
        <title>Genome sequence of Apiotrichum porosum DSM 27194.</title>
        <authorList>
            <person name="Aliyu H."/>
            <person name="Gorte O."/>
            <person name="Ochsenreither K."/>
        </authorList>
    </citation>
    <scope>NUCLEOTIDE SEQUENCE [LARGE SCALE GENOMIC DNA]</scope>
    <source>
        <strain evidence="14 15">DSM 27194</strain>
    </source>
</reference>
<keyword evidence="4" id="KW-0479">Metal-binding</keyword>
<dbReference type="CDD" id="cd13904">
    <property type="entry name" value="CuRO_3_Diphenol_Ox"/>
    <property type="match status" value="1"/>
</dbReference>
<dbReference type="GO" id="GO:0005507">
    <property type="term" value="F:copper ion binding"/>
    <property type="evidence" value="ECO:0007669"/>
    <property type="project" value="InterPro"/>
</dbReference>
<feature type="domain" description="Plastocyanin-like" evidence="11">
    <location>
        <begin position="277"/>
        <end position="441"/>
    </location>
</feature>
<feature type="chain" id="PRO_5019048760" evidence="10">
    <location>
        <begin position="19"/>
        <end position="705"/>
    </location>
</feature>
<evidence type="ECO:0000256" key="2">
    <source>
        <dbReference type="ARBA" id="ARBA00010609"/>
    </source>
</evidence>
<feature type="domain" description="Plastocyanin-like" evidence="13">
    <location>
        <begin position="156"/>
        <end position="265"/>
    </location>
</feature>
<organism evidence="14 15">
    <name type="scientific">Apiotrichum porosum</name>
    <dbReference type="NCBI Taxonomy" id="105984"/>
    <lineage>
        <taxon>Eukaryota</taxon>
        <taxon>Fungi</taxon>
        <taxon>Dikarya</taxon>
        <taxon>Basidiomycota</taxon>
        <taxon>Agaricomycotina</taxon>
        <taxon>Tremellomycetes</taxon>
        <taxon>Trichosporonales</taxon>
        <taxon>Trichosporonaceae</taxon>
        <taxon>Apiotrichum</taxon>
    </lineage>
</organism>
<comment type="similarity">
    <text evidence="2">Belongs to the multicopper oxidase family.</text>
</comment>
<evidence type="ECO:0000313" key="14">
    <source>
        <dbReference type="EMBL" id="RSH87535.1"/>
    </source>
</evidence>
<keyword evidence="8" id="KW-0325">Glycoprotein</keyword>
<feature type="domain" description="Plastocyanin-like" evidence="12">
    <location>
        <begin position="560"/>
        <end position="654"/>
    </location>
</feature>
<dbReference type="AlphaFoldDB" id="A0A427Y920"/>
<dbReference type="GO" id="GO:0016491">
    <property type="term" value="F:oxidoreductase activity"/>
    <property type="evidence" value="ECO:0007669"/>
    <property type="project" value="UniProtKB-KW"/>
</dbReference>
<evidence type="ECO:0000256" key="3">
    <source>
        <dbReference type="ARBA" id="ARBA00022512"/>
    </source>
</evidence>
<dbReference type="RefSeq" id="XP_028479743.1">
    <property type="nucleotide sequence ID" value="XM_028615886.1"/>
</dbReference>
<dbReference type="GeneID" id="39584586"/>